<evidence type="ECO:0000256" key="3">
    <source>
        <dbReference type="ARBA" id="ARBA00022842"/>
    </source>
</evidence>
<evidence type="ECO:0000313" key="8">
    <source>
        <dbReference type="Proteomes" id="UP000019491"/>
    </source>
</evidence>
<evidence type="ECO:0000259" key="6">
    <source>
        <dbReference type="Pfam" id="PF03328"/>
    </source>
</evidence>
<dbReference type="GO" id="GO:0006107">
    <property type="term" value="P:oxaloacetate metabolic process"/>
    <property type="evidence" value="ECO:0007669"/>
    <property type="project" value="TreeGrafter"/>
</dbReference>
<keyword evidence="2 5" id="KW-0479">Metal-binding</keyword>
<evidence type="ECO:0000313" key="7">
    <source>
        <dbReference type="EMBL" id="GAF49987.1"/>
    </source>
</evidence>
<evidence type="ECO:0000256" key="4">
    <source>
        <dbReference type="PIRSR" id="PIRSR015582-1"/>
    </source>
</evidence>
<dbReference type="SUPFAM" id="SSF51621">
    <property type="entry name" value="Phosphoenolpyruvate/pyruvate domain"/>
    <property type="match status" value="1"/>
</dbReference>
<dbReference type="InterPro" id="IPR015813">
    <property type="entry name" value="Pyrv/PenolPyrv_kinase-like_dom"/>
</dbReference>
<proteinExistence type="predicted"/>
<dbReference type="InterPro" id="IPR011206">
    <property type="entry name" value="Citrate_lyase_beta/mcl1/mcl2"/>
</dbReference>
<keyword evidence="8" id="KW-1185">Reference proteome</keyword>
<keyword evidence="3 5" id="KW-0460">Magnesium</keyword>
<comment type="caution">
    <text evidence="7">The sequence shown here is derived from an EMBL/GenBank/DDBJ whole genome shotgun (WGS) entry which is preliminary data.</text>
</comment>
<keyword evidence="7" id="KW-0456">Lyase</keyword>
<evidence type="ECO:0000256" key="2">
    <source>
        <dbReference type="ARBA" id="ARBA00022723"/>
    </source>
</evidence>
<comment type="cofactor">
    <cofactor evidence="1">
        <name>Mg(2+)</name>
        <dbReference type="ChEBI" id="CHEBI:18420"/>
    </cofactor>
</comment>
<dbReference type="PIRSF" id="PIRSF015582">
    <property type="entry name" value="Cit_lyase_B"/>
    <property type="match status" value="1"/>
</dbReference>
<evidence type="ECO:0000256" key="5">
    <source>
        <dbReference type="PIRSR" id="PIRSR015582-2"/>
    </source>
</evidence>
<evidence type="ECO:0000256" key="1">
    <source>
        <dbReference type="ARBA" id="ARBA00001946"/>
    </source>
</evidence>
<dbReference type="InterPro" id="IPR040442">
    <property type="entry name" value="Pyrv_kinase-like_dom_sf"/>
</dbReference>
<dbReference type="EMBL" id="BAWF01000094">
    <property type="protein sequence ID" value="GAF49987.1"/>
    <property type="molecule type" value="Genomic_DNA"/>
</dbReference>
<dbReference type="PANTHER" id="PTHR32308">
    <property type="entry name" value="LYASE BETA SUBUNIT, PUTATIVE (AFU_ORTHOLOGUE AFUA_4G13030)-RELATED"/>
    <property type="match status" value="1"/>
</dbReference>
<dbReference type="Proteomes" id="UP000019491">
    <property type="component" value="Unassembled WGS sequence"/>
</dbReference>
<dbReference type="Gene3D" id="3.20.20.60">
    <property type="entry name" value="Phosphoenolpyruvate-binding domains"/>
    <property type="match status" value="1"/>
</dbReference>
<organism evidence="7 8">
    <name type="scientific">Rhodococcus wratislaviensis NBRC 100605</name>
    <dbReference type="NCBI Taxonomy" id="1219028"/>
    <lineage>
        <taxon>Bacteria</taxon>
        <taxon>Bacillati</taxon>
        <taxon>Actinomycetota</taxon>
        <taxon>Actinomycetes</taxon>
        <taxon>Mycobacteriales</taxon>
        <taxon>Nocardiaceae</taxon>
        <taxon>Rhodococcus</taxon>
    </lineage>
</organism>
<dbReference type="PANTHER" id="PTHR32308:SF10">
    <property type="entry name" value="CITRATE LYASE SUBUNIT BETA"/>
    <property type="match status" value="1"/>
</dbReference>
<feature type="binding site" evidence="5">
    <location>
        <position position="137"/>
    </location>
    <ligand>
        <name>Mg(2+)</name>
        <dbReference type="ChEBI" id="CHEBI:18420"/>
    </ligand>
</feature>
<accession>X0QEK6</accession>
<dbReference type="AlphaFoldDB" id="X0QEK6"/>
<gene>
    <name evidence="7" type="ORF">RW1_094_00260</name>
</gene>
<dbReference type="GO" id="GO:0000287">
    <property type="term" value="F:magnesium ion binding"/>
    <property type="evidence" value="ECO:0007669"/>
    <property type="project" value="TreeGrafter"/>
</dbReference>
<feature type="binding site" evidence="4">
    <location>
        <position position="137"/>
    </location>
    <ligand>
        <name>substrate</name>
    </ligand>
</feature>
<dbReference type="Pfam" id="PF03328">
    <property type="entry name" value="HpcH_HpaI"/>
    <property type="match status" value="1"/>
</dbReference>
<feature type="domain" description="HpcH/HpaI aldolase/citrate lyase" evidence="6">
    <location>
        <begin position="42"/>
        <end position="228"/>
    </location>
</feature>
<dbReference type="GO" id="GO:0016829">
    <property type="term" value="F:lyase activity"/>
    <property type="evidence" value="ECO:0007669"/>
    <property type="project" value="UniProtKB-KW"/>
</dbReference>
<sequence>MKSSNTIDTWTDESASGGRSQELPYTVARSWFLISGASDLPQSLGSGSDVDILDLEDAVPPGKKLAARTEVVNALHHRRAWVRINDVTTVFWKDDVAALRDSPGLLGVMLAKTDSANDVDTIAEGLRATTPVIAFIESAAGLEAAGTIAAHPRVGRLAFGSGDFRMDVGAGTDRNALTYARSRLVVVSRAAGLPAPIDGPTVPDDQILAVDETEYAAGLGMTGRMCLHASHATTINTALSPTGREIEDAKELITLLGPDGANARKGSDLPRLARARRVLDRARMFGLDALAPELH</sequence>
<feature type="binding site" evidence="5">
    <location>
        <position position="163"/>
    </location>
    <ligand>
        <name>Mg(2+)</name>
        <dbReference type="ChEBI" id="CHEBI:18420"/>
    </ligand>
</feature>
<reference evidence="7 8" key="1">
    <citation type="submission" date="2014-02" db="EMBL/GenBank/DDBJ databases">
        <title>Whole genome shotgun sequence of Rhodococcus wratislaviensis NBRC 100605.</title>
        <authorList>
            <person name="Hosoyama A."/>
            <person name="Tsuchikane K."/>
            <person name="Yoshida I."/>
            <person name="Ohji S."/>
            <person name="Ichikawa N."/>
            <person name="Yamazoe A."/>
            <person name="Fujita N."/>
        </authorList>
    </citation>
    <scope>NUCLEOTIDE SEQUENCE [LARGE SCALE GENOMIC DNA]</scope>
    <source>
        <strain evidence="7 8">NBRC 100605</strain>
    </source>
</reference>
<name>X0QEK6_RHOWR</name>
<dbReference type="InterPro" id="IPR005000">
    <property type="entry name" value="Aldolase/citrate-lyase_domain"/>
</dbReference>
<dbReference type="RefSeq" id="WP_235214604.1">
    <property type="nucleotide sequence ID" value="NZ_BAWF01000094.1"/>
</dbReference>
<protein>
    <submittedName>
        <fullName evidence="7">Putative citrate lyase beta chain</fullName>
    </submittedName>
</protein>
<feature type="binding site" evidence="4">
    <location>
        <position position="83"/>
    </location>
    <ligand>
        <name>substrate</name>
    </ligand>
</feature>